<dbReference type="PANTHER" id="PTHR43312">
    <property type="entry name" value="D-THREO-ALDOSE 1-DEHYDROGENASE"/>
    <property type="match status" value="1"/>
</dbReference>
<dbReference type="AlphaFoldDB" id="A0A6B2M386"/>
<evidence type="ECO:0000256" key="2">
    <source>
        <dbReference type="SAM" id="SignalP"/>
    </source>
</evidence>
<dbReference type="Gene3D" id="3.20.20.100">
    <property type="entry name" value="NADP-dependent oxidoreductase domain"/>
    <property type="match status" value="1"/>
</dbReference>
<dbReference type="PANTHER" id="PTHR43312:SF1">
    <property type="entry name" value="NADP-DEPENDENT OXIDOREDUCTASE DOMAIN-CONTAINING PROTEIN"/>
    <property type="match status" value="1"/>
</dbReference>
<accession>A0A6B2M386</accession>
<comment type="caution">
    <text evidence="4">The sequence shown here is derived from an EMBL/GenBank/DDBJ whole genome shotgun (WGS) entry which is preliminary data.</text>
</comment>
<feature type="region of interest" description="Disordered" evidence="1">
    <location>
        <begin position="29"/>
        <end position="51"/>
    </location>
</feature>
<dbReference type="RefSeq" id="WP_163967043.1">
    <property type="nucleotide sequence ID" value="NZ_JAAGNX010000003.1"/>
</dbReference>
<proteinExistence type="predicted"/>
<keyword evidence="5" id="KW-1185">Reference proteome</keyword>
<evidence type="ECO:0000313" key="4">
    <source>
        <dbReference type="EMBL" id="NDV63471.1"/>
    </source>
</evidence>
<evidence type="ECO:0000259" key="3">
    <source>
        <dbReference type="Pfam" id="PF00248"/>
    </source>
</evidence>
<sequence length="404" mass="45643">MKKQTPTSRRNFLKSSVAIPAAITAIPATAHASSKKAEEPEPLPMRKLGRNGPEVTMLNLGGMMSAHNPQYIDLAWKMGIRYFDTADCYKKGKSEQDVGAWVNRYPERRKDAFIVTKDHPKKGPEELLTMIDKRLDNMGIDYIDLFFIHAMGVKEYGEESLEWPKSDRLKKVFDELKASGKTKLCGFSCHDKHLIEYLNAAAEGGFVDVIMLKYNPMMEPGDDLDKALDACHKAGIGLVAMKEMRPFAKAPKTHPKLEGTELTTHQVVLQAVWSDPRIASICSAMENISQLEENTVAARSFSKALPLETRRALGEVAALTTIPMCPGCPSCDAAAKKTEYAFQDISRYVMYYELDGNFEAREEFRNLNKAERDFAHIDLESLRDQCQYRVDYPEIARRSEYYFA</sequence>
<dbReference type="InterPro" id="IPR023210">
    <property type="entry name" value="NADP_OxRdtase_dom"/>
</dbReference>
<feature type="chain" id="PRO_5025500842" evidence="2">
    <location>
        <begin position="33"/>
        <end position="404"/>
    </location>
</feature>
<dbReference type="InterPro" id="IPR006311">
    <property type="entry name" value="TAT_signal"/>
</dbReference>
<evidence type="ECO:0000256" key="1">
    <source>
        <dbReference type="SAM" id="MobiDB-lite"/>
    </source>
</evidence>
<dbReference type="SUPFAM" id="SSF51430">
    <property type="entry name" value="NAD(P)-linked oxidoreductase"/>
    <property type="match status" value="1"/>
</dbReference>
<dbReference type="EMBL" id="JAAGNX010000003">
    <property type="protein sequence ID" value="NDV63471.1"/>
    <property type="molecule type" value="Genomic_DNA"/>
</dbReference>
<feature type="domain" description="NADP-dependent oxidoreductase" evidence="3">
    <location>
        <begin position="70"/>
        <end position="242"/>
    </location>
</feature>
<dbReference type="InterPro" id="IPR053135">
    <property type="entry name" value="AKR2_Oxidoreductase"/>
</dbReference>
<dbReference type="Proteomes" id="UP000478417">
    <property type="component" value="Unassembled WGS sequence"/>
</dbReference>
<organism evidence="4 5">
    <name type="scientific">Oceanipulchritudo coccoides</name>
    <dbReference type="NCBI Taxonomy" id="2706888"/>
    <lineage>
        <taxon>Bacteria</taxon>
        <taxon>Pseudomonadati</taxon>
        <taxon>Verrucomicrobiota</taxon>
        <taxon>Opitutia</taxon>
        <taxon>Puniceicoccales</taxon>
        <taxon>Oceanipulchritudinaceae</taxon>
        <taxon>Oceanipulchritudo</taxon>
    </lineage>
</organism>
<dbReference type="Pfam" id="PF00248">
    <property type="entry name" value="Aldo_ket_red"/>
    <property type="match status" value="1"/>
</dbReference>
<dbReference type="PROSITE" id="PS51318">
    <property type="entry name" value="TAT"/>
    <property type="match status" value="1"/>
</dbReference>
<feature type="signal peptide" evidence="2">
    <location>
        <begin position="1"/>
        <end position="32"/>
    </location>
</feature>
<dbReference type="CDD" id="cd19105">
    <property type="entry name" value="AKR_unchar"/>
    <property type="match status" value="1"/>
</dbReference>
<protein>
    <submittedName>
        <fullName evidence="4">Aldo/keto reductase</fullName>
    </submittedName>
</protein>
<reference evidence="4 5" key="1">
    <citation type="submission" date="2020-02" db="EMBL/GenBank/DDBJ databases">
        <title>Albibacoteraceae fam. nov., the first described family within the subdivision 4 Verrucomicrobia.</title>
        <authorList>
            <person name="Xi F."/>
        </authorList>
    </citation>
    <scope>NUCLEOTIDE SEQUENCE [LARGE SCALE GENOMIC DNA]</scope>
    <source>
        <strain evidence="4 5">CK1056</strain>
    </source>
</reference>
<keyword evidence="2" id="KW-0732">Signal</keyword>
<name>A0A6B2M386_9BACT</name>
<evidence type="ECO:0000313" key="5">
    <source>
        <dbReference type="Proteomes" id="UP000478417"/>
    </source>
</evidence>
<gene>
    <name evidence="4" type="ORF">G0Q06_13480</name>
</gene>
<dbReference type="InterPro" id="IPR036812">
    <property type="entry name" value="NAD(P)_OxRdtase_dom_sf"/>
</dbReference>